<keyword evidence="1" id="KW-0812">Transmembrane</keyword>
<feature type="transmembrane region" description="Helical" evidence="1">
    <location>
        <begin position="88"/>
        <end position="106"/>
    </location>
</feature>
<keyword evidence="3" id="KW-1185">Reference proteome</keyword>
<dbReference type="Proteomes" id="UP001210978">
    <property type="component" value="Chromosome"/>
</dbReference>
<dbReference type="RefSeq" id="WP_271148624.1">
    <property type="nucleotide sequence ID" value="NZ_CP115859.1"/>
</dbReference>
<reference evidence="2 3" key="1">
    <citation type="submission" date="2023-01" db="EMBL/GenBank/DDBJ databases">
        <title>Complete genome of Chryseobacterium camelliae VAN22-5A.</title>
        <authorList>
            <person name="Zong G."/>
            <person name="Cao G."/>
        </authorList>
    </citation>
    <scope>NUCLEOTIDE SEQUENCE [LARGE SCALE GENOMIC DNA]</scope>
    <source>
        <strain evidence="2 3">VAN22-5A</strain>
    </source>
</reference>
<evidence type="ECO:0000313" key="2">
    <source>
        <dbReference type="EMBL" id="WBV60288.1"/>
    </source>
</evidence>
<proteinExistence type="predicted"/>
<keyword evidence="1" id="KW-1133">Transmembrane helix</keyword>
<name>A0ABY7QKT7_9FLAO</name>
<gene>
    <name evidence="2" type="ORF">PFY12_14765</name>
</gene>
<organism evidence="2 3">
    <name type="scientific">Chryseobacterium camelliae</name>
    <dbReference type="NCBI Taxonomy" id="1265445"/>
    <lineage>
        <taxon>Bacteria</taxon>
        <taxon>Pseudomonadati</taxon>
        <taxon>Bacteroidota</taxon>
        <taxon>Flavobacteriia</taxon>
        <taxon>Flavobacteriales</taxon>
        <taxon>Weeksellaceae</taxon>
        <taxon>Chryseobacterium group</taxon>
        <taxon>Chryseobacterium</taxon>
    </lineage>
</organism>
<feature type="transmembrane region" description="Helical" evidence="1">
    <location>
        <begin position="63"/>
        <end position="82"/>
    </location>
</feature>
<feature type="transmembrane region" description="Helical" evidence="1">
    <location>
        <begin position="32"/>
        <end position="51"/>
    </location>
</feature>
<protein>
    <submittedName>
        <fullName evidence="2">Uncharacterized protein</fullName>
    </submittedName>
</protein>
<keyword evidence="1" id="KW-0472">Membrane</keyword>
<evidence type="ECO:0000313" key="3">
    <source>
        <dbReference type="Proteomes" id="UP001210978"/>
    </source>
</evidence>
<evidence type="ECO:0000256" key="1">
    <source>
        <dbReference type="SAM" id="Phobius"/>
    </source>
</evidence>
<accession>A0ABY7QKT7</accession>
<sequence length="136" mass="15543">MIASGLLPFLDILLISIFPNIETIYDVRGSKISTDIWVITLYFSPVLIVLGSQMEPLKFSLHFPLFAFTYTGVMYCLPMLGIDIEPDWFIRLLFFIAVIPVTLLVIKIGNIVADLKAKEEIQYNTIRNISEKQNEQ</sequence>
<dbReference type="EMBL" id="CP115859">
    <property type="protein sequence ID" value="WBV60288.1"/>
    <property type="molecule type" value="Genomic_DNA"/>
</dbReference>